<evidence type="ECO:0000256" key="2">
    <source>
        <dbReference type="SAM" id="SignalP"/>
    </source>
</evidence>
<feature type="signal peptide" evidence="2">
    <location>
        <begin position="1"/>
        <end position="23"/>
    </location>
</feature>
<gene>
    <name evidence="3" type="ORF">SEMRO_1034_G233800.1</name>
</gene>
<keyword evidence="2" id="KW-0732">Signal</keyword>
<dbReference type="EMBL" id="CAICTM010001032">
    <property type="protein sequence ID" value="CAB9519650.1"/>
    <property type="molecule type" value="Genomic_DNA"/>
</dbReference>
<evidence type="ECO:0000313" key="4">
    <source>
        <dbReference type="Proteomes" id="UP001153069"/>
    </source>
</evidence>
<evidence type="ECO:0000256" key="1">
    <source>
        <dbReference type="SAM" id="MobiDB-lite"/>
    </source>
</evidence>
<comment type="caution">
    <text evidence="3">The sequence shown here is derived from an EMBL/GenBank/DDBJ whole genome shotgun (WGS) entry which is preliminary data.</text>
</comment>
<dbReference type="Proteomes" id="UP001153069">
    <property type="component" value="Unassembled WGS sequence"/>
</dbReference>
<organism evidence="3 4">
    <name type="scientific">Seminavis robusta</name>
    <dbReference type="NCBI Taxonomy" id="568900"/>
    <lineage>
        <taxon>Eukaryota</taxon>
        <taxon>Sar</taxon>
        <taxon>Stramenopiles</taxon>
        <taxon>Ochrophyta</taxon>
        <taxon>Bacillariophyta</taxon>
        <taxon>Bacillariophyceae</taxon>
        <taxon>Bacillariophycidae</taxon>
        <taxon>Naviculales</taxon>
        <taxon>Naviculaceae</taxon>
        <taxon>Seminavis</taxon>
    </lineage>
</organism>
<name>A0A9N8EJI8_9STRA</name>
<accession>A0A9N8EJI8</accession>
<keyword evidence="4" id="KW-1185">Reference proteome</keyword>
<proteinExistence type="predicted"/>
<protein>
    <submittedName>
        <fullName evidence="3">Uncharacterized protein</fullName>
    </submittedName>
</protein>
<sequence length="236" mass="26842">MIFYITLCSLFSLLMAWAPATHPAPSKLPKALEFAEKAWRFPKNSPDETAPFAQTVSHDRTFPWSPTATVNDEDQSLSSMEGGEEEQFYFDGHTSVSLRWPTRQAFLDSLHKPAFHMTVDNVVQEQEQEEEEDCEEHYYDDTGDVLCWATMGAAMASSAQPEPVMMEEEEEECEHTYFDRIGGDELCWATFLDVAQTVDIAKQLTSHPGNGREHMDEEDCEETCYDDTGDLLCWAI</sequence>
<reference evidence="3" key="1">
    <citation type="submission" date="2020-06" db="EMBL/GenBank/DDBJ databases">
        <authorList>
            <consortium name="Plant Systems Biology data submission"/>
        </authorList>
    </citation>
    <scope>NUCLEOTIDE SEQUENCE</scope>
    <source>
        <strain evidence="3">D6</strain>
    </source>
</reference>
<evidence type="ECO:0000313" key="3">
    <source>
        <dbReference type="EMBL" id="CAB9519650.1"/>
    </source>
</evidence>
<feature type="chain" id="PRO_5040500051" evidence="2">
    <location>
        <begin position="24"/>
        <end position="236"/>
    </location>
</feature>
<feature type="region of interest" description="Disordered" evidence="1">
    <location>
        <begin position="59"/>
        <end position="83"/>
    </location>
</feature>
<dbReference type="AlphaFoldDB" id="A0A9N8EJI8"/>